<dbReference type="GO" id="GO:0008237">
    <property type="term" value="F:metallopeptidase activity"/>
    <property type="evidence" value="ECO:0007669"/>
    <property type="project" value="UniProtKB-KW"/>
</dbReference>
<accession>A0ABU7XST5</accession>
<keyword evidence="2" id="KW-1185">Reference proteome</keyword>
<reference evidence="1 2" key="1">
    <citation type="submission" date="2022-09" db="EMBL/GenBank/DDBJ databases">
        <title>Genome sequencing of Flavivirga sp. MEBiC05379.</title>
        <authorList>
            <person name="Oh H.-M."/>
            <person name="Kwon K.K."/>
            <person name="Park M.J."/>
            <person name="Yang S.-H."/>
        </authorList>
    </citation>
    <scope>NUCLEOTIDE SEQUENCE [LARGE SCALE GENOMIC DNA]</scope>
    <source>
        <strain evidence="1 2">MEBiC05379</strain>
    </source>
</reference>
<keyword evidence="1" id="KW-0645">Protease</keyword>
<dbReference type="InterPro" id="IPR024653">
    <property type="entry name" value="Peptidase_M10/M27/M57"/>
</dbReference>
<sequence>MKNYLKFAILLFGISLILTSCEKDTPFTNEKLTNDFVEYEITEEDILKIRELEFNPFALRLISQKNRYGINEKYYIIEEDIMISYNQVDEMISSKKTNKQQNSKSKHYHSNNIVNNIQTLTVRGVNQGNGALTNAQQTALSGAIQKYNELNIGLDFVLTFGAEDNSLDINAIQVVGPAGGRADFPFNGNPGPIARIFTGTNGSNANVLRHIWIHELGHTLGLRHTDWFSLQSCGLNQSEGINSTQEPNANGANHIPGTPTGYDVTSVMLACFNNSVLGKFNSRDIIALEYLYSLPQGASLICGTTSETYTLDNDGSSVTWQTPSYLNILSSNNTSITVQPNSSNINGPGYVRAITSSGTVQKEFWIGKRYVDWVNFSNGIGEDGYFCSSNNGNEYVISPKIKGNTYQYRLLSFPSLSVLYTSTTTSSNSGTINYTPSPGWYVFEARITNACGTSDWIGWEVEYVDCTNGGGGHGDQGEG</sequence>
<dbReference type="SUPFAM" id="SSF55486">
    <property type="entry name" value="Metalloproteases ('zincins'), catalytic domain"/>
    <property type="match status" value="1"/>
</dbReference>
<comment type="caution">
    <text evidence="1">The sequence shown here is derived from an EMBL/GenBank/DDBJ whole genome shotgun (WGS) entry which is preliminary data.</text>
</comment>
<gene>
    <name evidence="1" type="ORF">N1F79_09965</name>
</gene>
<dbReference type="EMBL" id="JAODOP010000004">
    <property type="protein sequence ID" value="MEF3833456.1"/>
    <property type="molecule type" value="Genomic_DNA"/>
</dbReference>
<evidence type="ECO:0000313" key="2">
    <source>
        <dbReference type="Proteomes" id="UP001337305"/>
    </source>
</evidence>
<keyword evidence="1" id="KW-0482">Metalloprotease</keyword>
<proteinExistence type="predicted"/>
<keyword evidence="1" id="KW-0378">Hydrolase</keyword>
<dbReference type="InterPro" id="IPR024079">
    <property type="entry name" value="MetalloPept_cat_dom_sf"/>
</dbReference>
<evidence type="ECO:0000313" key="1">
    <source>
        <dbReference type="EMBL" id="MEF3833456.1"/>
    </source>
</evidence>
<dbReference type="RefSeq" id="WP_303305800.1">
    <property type="nucleotide sequence ID" value="NZ_JAODOP010000004.1"/>
</dbReference>
<protein>
    <submittedName>
        <fullName evidence="1">M57 family metalloprotease</fullName>
    </submittedName>
</protein>
<dbReference type="Proteomes" id="UP001337305">
    <property type="component" value="Unassembled WGS sequence"/>
</dbReference>
<name>A0ABU7XST5_9FLAO</name>
<dbReference type="Pfam" id="PF12388">
    <property type="entry name" value="Peptidase_M57"/>
    <property type="match status" value="1"/>
</dbReference>
<dbReference type="Gene3D" id="3.40.390.10">
    <property type="entry name" value="Collagenase (Catalytic Domain)"/>
    <property type="match status" value="1"/>
</dbReference>
<organism evidence="1 2">
    <name type="scientific">Flavivirga spongiicola</name>
    <dbReference type="NCBI Taxonomy" id="421621"/>
    <lineage>
        <taxon>Bacteria</taxon>
        <taxon>Pseudomonadati</taxon>
        <taxon>Bacteroidota</taxon>
        <taxon>Flavobacteriia</taxon>
        <taxon>Flavobacteriales</taxon>
        <taxon>Flavobacteriaceae</taxon>
        <taxon>Flavivirga</taxon>
    </lineage>
</organism>
<dbReference type="PROSITE" id="PS51257">
    <property type="entry name" value="PROKAR_LIPOPROTEIN"/>
    <property type="match status" value="1"/>
</dbReference>